<dbReference type="OrthoDB" id="2016041at2759"/>
<name>A0A7J0D9A9_9ERIC</name>
<evidence type="ECO:0000313" key="8">
    <source>
        <dbReference type="EMBL" id="GFS30213.1"/>
    </source>
</evidence>
<evidence type="ECO:0000259" key="7">
    <source>
        <dbReference type="SMART" id="SM00835"/>
    </source>
</evidence>
<dbReference type="CDD" id="cd02242">
    <property type="entry name" value="cupin_11S_legumin_N"/>
    <property type="match status" value="1"/>
</dbReference>
<dbReference type="InterPro" id="IPR050253">
    <property type="entry name" value="Seed_Storage-Functional"/>
</dbReference>
<comment type="caution">
    <text evidence="8">The sequence shown here is derived from an EMBL/GenBank/DDBJ whole genome shotgun (WGS) entry which is preliminary data.</text>
</comment>
<keyword evidence="2 5" id="KW-0758">Storage protein</keyword>
<dbReference type="PANTHER" id="PTHR31189:SF54">
    <property type="entry name" value="11S GLOBULIN SEED STORAGE PROTEIN 2-LIKE"/>
    <property type="match status" value="1"/>
</dbReference>
<dbReference type="PRINTS" id="PR00439">
    <property type="entry name" value="11SGLOBULIN"/>
</dbReference>
<sequence>MANFPLLTLTLCFLALISNSCFAARESTRLPLQQQQQYGQCRLQNLNPLQPYRQIQHEAGVTEIWDQNNDQMQCAGVAATRHRIEPRGLLLPSFNNAPMVVYVIKGQGVLGTTFPGCPETYQSLQQLSEEGTQYSQRSSRKDQHQKLHRLRRGDVLAIPAGVAHWAYNDGGDQLVLVVVHDTSNKDNQLDQNLRRFFLAGNSQERRQGSLHRQDHSGDNVLQGFDPEILAEAFDVNIETARRLQSENDKRGFIVRVERGFEVVRPGRVEEEEEEREYGTNGLEETICSMRIKENIADPERADVYTARGGRISTVNSHNLPILRDIQLSAERGVLYRNAMVAPHWNQNAHSIMYIIRGSGRVQIVGNSNRPAFDGEVRQGQLLVIPQNFAVVKLAGDQGLEWISIKTNDLAKTSPLSGRTSVIRAIPEAVLANAYQISRAEARRLKYNREEVTIHSPRRGRSQQKVSAWSIANEL</sequence>
<evidence type="ECO:0000256" key="4">
    <source>
        <dbReference type="ARBA" id="ARBA00023157"/>
    </source>
</evidence>
<evidence type="ECO:0000313" key="9">
    <source>
        <dbReference type="Proteomes" id="UP000585474"/>
    </source>
</evidence>
<evidence type="ECO:0000256" key="1">
    <source>
        <dbReference type="ARBA" id="ARBA00007178"/>
    </source>
</evidence>
<evidence type="ECO:0000256" key="6">
    <source>
        <dbReference type="SAM" id="MobiDB-lite"/>
    </source>
</evidence>
<keyword evidence="3 5" id="KW-0708">Seed storage protein</keyword>
<dbReference type="InterPro" id="IPR022379">
    <property type="entry name" value="11S_seedstore_CS"/>
</dbReference>
<dbReference type="AlphaFoldDB" id="A0A7J0D9A9"/>
<reference evidence="9" key="1">
    <citation type="submission" date="2019-07" db="EMBL/GenBank/DDBJ databases">
        <title>De Novo Assembly of kiwifruit Actinidia rufa.</title>
        <authorList>
            <person name="Sugita-Konishi S."/>
            <person name="Sato K."/>
            <person name="Mori E."/>
            <person name="Abe Y."/>
            <person name="Kisaki G."/>
            <person name="Hamano K."/>
            <person name="Suezawa K."/>
            <person name="Otani M."/>
            <person name="Fukuda T."/>
            <person name="Manabe T."/>
            <person name="Gomi K."/>
            <person name="Tabuchi M."/>
            <person name="Akimitsu K."/>
            <person name="Kataoka I."/>
        </authorList>
    </citation>
    <scope>NUCLEOTIDE SEQUENCE [LARGE SCALE GENOMIC DNA]</scope>
    <source>
        <strain evidence="9">cv. Fuchu</strain>
    </source>
</reference>
<evidence type="ECO:0000256" key="2">
    <source>
        <dbReference type="ARBA" id="ARBA00022761"/>
    </source>
</evidence>
<proteinExistence type="inferred from homology"/>
<feature type="region of interest" description="Disordered" evidence="6">
    <location>
        <begin position="128"/>
        <end position="148"/>
    </location>
</feature>
<feature type="chain" id="PRO_5029939991" description="Cupin type-1 domain-containing protein" evidence="5">
    <location>
        <begin position="24"/>
        <end position="474"/>
    </location>
</feature>
<dbReference type="InterPro" id="IPR014710">
    <property type="entry name" value="RmlC-like_jellyroll"/>
</dbReference>
<feature type="region of interest" description="Disordered" evidence="6">
    <location>
        <begin position="455"/>
        <end position="474"/>
    </location>
</feature>
<keyword evidence="4 5" id="KW-1015">Disulfide bond</keyword>
<dbReference type="SMART" id="SM00835">
    <property type="entry name" value="Cupin_1"/>
    <property type="match status" value="2"/>
</dbReference>
<dbReference type="SUPFAM" id="SSF51182">
    <property type="entry name" value="RmlC-like cupins"/>
    <property type="match status" value="1"/>
</dbReference>
<evidence type="ECO:0000256" key="5">
    <source>
        <dbReference type="RuleBase" id="RU003681"/>
    </source>
</evidence>
<dbReference type="FunFam" id="2.60.120.10:FF:000073">
    <property type="entry name" value="Glycinin G1"/>
    <property type="match status" value="1"/>
</dbReference>
<protein>
    <recommendedName>
        <fullName evidence="7">Cupin type-1 domain-containing protein</fullName>
    </recommendedName>
</protein>
<evidence type="ECO:0000256" key="3">
    <source>
        <dbReference type="ARBA" id="ARBA00023129"/>
    </source>
</evidence>
<dbReference type="EMBL" id="BJWL01000106">
    <property type="protein sequence ID" value="GFS30213.1"/>
    <property type="molecule type" value="Genomic_DNA"/>
</dbReference>
<dbReference type="InterPro" id="IPR006044">
    <property type="entry name" value="11S_seedstore_pln"/>
</dbReference>
<feature type="domain" description="Cupin type-1" evidence="7">
    <location>
        <begin position="293"/>
        <end position="442"/>
    </location>
</feature>
<dbReference type="Pfam" id="PF00190">
    <property type="entry name" value="Cupin_1"/>
    <property type="match status" value="2"/>
</dbReference>
<dbReference type="GO" id="GO:0045735">
    <property type="term" value="F:nutrient reservoir activity"/>
    <property type="evidence" value="ECO:0007669"/>
    <property type="project" value="UniProtKB-KW"/>
</dbReference>
<dbReference type="CDD" id="cd02243">
    <property type="entry name" value="cupin_11S_legumin_C"/>
    <property type="match status" value="1"/>
</dbReference>
<dbReference type="Proteomes" id="UP000585474">
    <property type="component" value="Unassembled WGS sequence"/>
</dbReference>
<dbReference type="Gene3D" id="2.60.120.10">
    <property type="entry name" value="Jelly Rolls"/>
    <property type="match status" value="2"/>
</dbReference>
<comment type="similarity">
    <text evidence="1 5">Belongs to the 11S seed storage protein (globulins) family.</text>
</comment>
<dbReference type="PANTHER" id="PTHR31189">
    <property type="entry name" value="OS03G0336100 PROTEIN-RELATED"/>
    <property type="match status" value="1"/>
</dbReference>
<comment type="function">
    <text evidence="5">Seed storage protein.</text>
</comment>
<keyword evidence="5" id="KW-0732">Signal</keyword>
<organism evidence="8 9">
    <name type="scientific">Actinidia rufa</name>
    <dbReference type="NCBI Taxonomy" id="165716"/>
    <lineage>
        <taxon>Eukaryota</taxon>
        <taxon>Viridiplantae</taxon>
        <taxon>Streptophyta</taxon>
        <taxon>Embryophyta</taxon>
        <taxon>Tracheophyta</taxon>
        <taxon>Spermatophyta</taxon>
        <taxon>Magnoliopsida</taxon>
        <taxon>eudicotyledons</taxon>
        <taxon>Gunneridae</taxon>
        <taxon>Pentapetalae</taxon>
        <taxon>asterids</taxon>
        <taxon>Ericales</taxon>
        <taxon>Actinidiaceae</taxon>
        <taxon>Actinidia</taxon>
    </lineage>
</organism>
<keyword evidence="9" id="KW-1185">Reference proteome</keyword>
<dbReference type="InterPro" id="IPR006045">
    <property type="entry name" value="Cupin_1"/>
</dbReference>
<comment type="subunit">
    <text evidence="5">Hexamer; each subunit is composed of an acidic and a basic chain derived from a single precursor and linked by a disulfide bond.</text>
</comment>
<feature type="signal peptide" evidence="5">
    <location>
        <begin position="1"/>
        <end position="23"/>
    </location>
</feature>
<accession>A0A7J0D9A9</accession>
<dbReference type="InterPro" id="IPR011051">
    <property type="entry name" value="RmlC_Cupin_sf"/>
</dbReference>
<feature type="compositionally biased region" description="Polar residues" evidence="6">
    <location>
        <begin position="128"/>
        <end position="137"/>
    </location>
</feature>
<feature type="domain" description="Cupin type-1" evidence="7">
    <location>
        <begin position="44"/>
        <end position="241"/>
    </location>
</feature>
<gene>
    <name evidence="8" type="ORF">Acr_00g0010760</name>
</gene>
<dbReference type="PROSITE" id="PS00305">
    <property type="entry name" value="11S_SEED_STORAGE"/>
    <property type="match status" value="1"/>
</dbReference>